<evidence type="ECO:0000259" key="7">
    <source>
        <dbReference type="Pfam" id="PF00329"/>
    </source>
</evidence>
<feature type="domain" description="NADH:ubiquinone oxidoreductase 30kDa subunit" evidence="7">
    <location>
        <begin position="30"/>
        <end position="179"/>
    </location>
</feature>
<dbReference type="PANTHER" id="PTHR10884">
    <property type="entry name" value="NADH DEHYDROGENASE UBIQUINONE IRON-SULFUR PROTEIN 3"/>
    <property type="match status" value="1"/>
</dbReference>
<reference evidence="8 9" key="1">
    <citation type="journal article" date="2012" name="J. Bacteriol.">
        <title>Complete genome sequences of Methylophaga sp. strain JAM1 and Methylophaga sp. strain JAM7.</title>
        <authorList>
            <person name="Villeneuve C."/>
            <person name="Martineau C."/>
            <person name="Mauffrey F."/>
            <person name="Villemur R."/>
        </authorList>
    </citation>
    <scope>NUCLEOTIDE SEQUENCE [LARGE SCALE GENOMIC DNA]</scope>
    <source>
        <strain evidence="8 9">JAM7</strain>
    </source>
</reference>
<comment type="subcellular location">
    <subcellularLocation>
        <location evidence="4">Cell inner membrane</location>
        <topology evidence="4">Peripheral membrane protein</topology>
        <orientation evidence="4">Cytoplasmic side</orientation>
    </subcellularLocation>
</comment>
<keyword evidence="8" id="KW-0560">Oxidoreductase</keyword>
<keyword evidence="4 6" id="KW-0874">Quinone</keyword>
<dbReference type="eggNOG" id="COG0852">
    <property type="taxonomic scope" value="Bacteria"/>
</dbReference>
<keyword evidence="4 5" id="KW-0520">NAD</keyword>
<comment type="subunit">
    <text evidence="4">NDH-1 is composed of 14 different subunits. Subunits NuoB, C, D, E, F, and G constitute the peripheral sector of the complex.</text>
</comment>
<dbReference type="InterPro" id="IPR037232">
    <property type="entry name" value="NADH_quin_OxRdtase_su_C/D-like"/>
</dbReference>
<dbReference type="Proteomes" id="UP000009145">
    <property type="component" value="Chromosome"/>
</dbReference>
<keyword evidence="4" id="KW-0472">Membrane</keyword>
<dbReference type="RefSeq" id="WP_014703780.1">
    <property type="nucleotide sequence ID" value="NC_017856.1"/>
</dbReference>
<dbReference type="NCBIfam" id="NF004730">
    <property type="entry name" value="PRK06074.1-1"/>
    <property type="match status" value="1"/>
</dbReference>
<dbReference type="GO" id="GO:0050136">
    <property type="term" value="F:NADH dehydrogenase (quinone) (non-electrogenic) activity"/>
    <property type="evidence" value="ECO:0007669"/>
    <property type="project" value="UniProtKB-UniRule"/>
</dbReference>
<dbReference type="GO" id="GO:0005886">
    <property type="term" value="C:plasma membrane"/>
    <property type="evidence" value="ECO:0007669"/>
    <property type="project" value="UniProtKB-SubCell"/>
</dbReference>
<dbReference type="EC" id="7.1.1.-" evidence="4"/>
<dbReference type="OrthoDB" id="9803286at2"/>
<evidence type="ECO:0000313" key="9">
    <source>
        <dbReference type="Proteomes" id="UP000009145"/>
    </source>
</evidence>
<evidence type="ECO:0000256" key="1">
    <source>
        <dbReference type="ARBA" id="ARBA00007569"/>
    </source>
</evidence>
<keyword evidence="4 5" id="KW-1278">Translocase</keyword>
<keyword evidence="9" id="KW-1185">Reference proteome</keyword>
<keyword evidence="4" id="KW-0997">Cell inner membrane</keyword>
<dbReference type="Pfam" id="PF00329">
    <property type="entry name" value="Complex1_30kDa"/>
    <property type="match status" value="1"/>
</dbReference>
<accession>I1YHG7</accession>
<evidence type="ECO:0000256" key="4">
    <source>
        <dbReference type="HAMAP-Rule" id="MF_01357"/>
    </source>
</evidence>
<dbReference type="PANTHER" id="PTHR10884:SF14">
    <property type="entry name" value="NADH DEHYDROGENASE [UBIQUINONE] IRON-SULFUR PROTEIN 3, MITOCHONDRIAL"/>
    <property type="match status" value="1"/>
</dbReference>
<keyword evidence="4 8" id="KW-0830">Ubiquinone</keyword>
<dbReference type="SUPFAM" id="SSF143243">
    <property type="entry name" value="Nqo5-like"/>
    <property type="match status" value="1"/>
</dbReference>
<dbReference type="STRING" id="754477.Q7C_1209"/>
<evidence type="ECO:0000256" key="5">
    <source>
        <dbReference type="RuleBase" id="RU003456"/>
    </source>
</evidence>
<dbReference type="HOGENOM" id="CLU_042628_2_1_6"/>
<evidence type="ECO:0000256" key="6">
    <source>
        <dbReference type="RuleBase" id="RU003582"/>
    </source>
</evidence>
<evidence type="ECO:0000256" key="2">
    <source>
        <dbReference type="ARBA" id="ARBA00022448"/>
    </source>
</evidence>
<dbReference type="InterPro" id="IPR020396">
    <property type="entry name" value="NADH_UbQ_OxRdtase_CS"/>
</dbReference>
<proteinExistence type="inferred from homology"/>
<comment type="function">
    <text evidence="4">NDH-1 shuttles electrons from NADH, via FMN and iron-sulfur (Fe-S) centers, to quinones in the respiratory chain. The immediate electron acceptor for the enzyme in this species is believed to be ubiquinone. Couples the redox reaction to proton translocation (for every two electrons transferred, four hydrogen ions are translocated across the cytoplasmic membrane), and thus conserves the redox energy in a proton gradient.</text>
</comment>
<dbReference type="AlphaFoldDB" id="I1YHG7"/>
<dbReference type="InterPro" id="IPR010218">
    <property type="entry name" value="NADH_DH_suC"/>
</dbReference>
<dbReference type="KEGG" id="mec:Q7C_1209"/>
<evidence type="ECO:0000313" key="8">
    <source>
        <dbReference type="EMBL" id="AFJ02360.1"/>
    </source>
</evidence>
<dbReference type="InterPro" id="IPR001268">
    <property type="entry name" value="NADH_UbQ_OxRdtase_30kDa_su"/>
</dbReference>
<organism evidence="8 9">
    <name type="scientific">Methylophaga frappieri (strain ATCC BAA-2434 / DSM 25690 / JAM7)</name>
    <dbReference type="NCBI Taxonomy" id="754477"/>
    <lineage>
        <taxon>Bacteria</taxon>
        <taxon>Pseudomonadati</taxon>
        <taxon>Pseudomonadota</taxon>
        <taxon>Gammaproteobacteria</taxon>
        <taxon>Thiotrichales</taxon>
        <taxon>Piscirickettsiaceae</taxon>
        <taxon>Methylophaga</taxon>
    </lineage>
</organism>
<dbReference type="Gene3D" id="3.30.460.80">
    <property type="entry name" value="NADH:ubiquinone oxidoreductase, 30kDa subunit"/>
    <property type="match status" value="1"/>
</dbReference>
<name>I1YHG7_METFJ</name>
<keyword evidence="2 4" id="KW-0813">Transport</keyword>
<dbReference type="GO" id="GO:0048038">
    <property type="term" value="F:quinone binding"/>
    <property type="evidence" value="ECO:0007669"/>
    <property type="project" value="UniProtKB-KW"/>
</dbReference>
<dbReference type="PROSITE" id="PS00542">
    <property type="entry name" value="COMPLEX1_30K"/>
    <property type="match status" value="1"/>
</dbReference>
<protein>
    <recommendedName>
        <fullName evidence="4">NADH-quinone oxidoreductase subunit C</fullName>
        <ecNumber evidence="4">7.1.1.-</ecNumber>
    </recommendedName>
    <alternativeName>
        <fullName evidence="4">NADH dehydrogenase I subunit C</fullName>
    </alternativeName>
    <alternativeName>
        <fullName evidence="4">NDH-1 subunit C</fullName>
    </alternativeName>
</protein>
<dbReference type="PATRIC" id="fig|754477.3.peg.1189"/>
<comment type="catalytic activity">
    <reaction evidence="4 6">
        <text>a quinone + NADH + 5 H(+)(in) = a quinol + NAD(+) + 4 H(+)(out)</text>
        <dbReference type="Rhea" id="RHEA:57888"/>
        <dbReference type="ChEBI" id="CHEBI:15378"/>
        <dbReference type="ChEBI" id="CHEBI:24646"/>
        <dbReference type="ChEBI" id="CHEBI:57540"/>
        <dbReference type="ChEBI" id="CHEBI:57945"/>
        <dbReference type="ChEBI" id="CHEBI:132124"/>
    </reaction>
</comment>
<dbReference type="EMBL" id="CP003380">
    <property type="protein sequence ID" value="AFJ02360.1"/>
    <property type="molecule type" value="Genomic_DNA"/>
</dbReference>
<sequence>MIASLKATLQQAFAEALVDCEVSRGELTLYLEADQLCSVCTQLRDEFGFTQLIDLCGVDYVAYGDSGWETKQASEHGFSRAREPQNENENVVEGYRFAVVYHLLSVRKNQRLRLKVHLTAETPVIDSVMTIWRCADWYEREAFDLFGILFRGHPDLRRILTDYGFVGHPFRKDFPLIGTVEMRYDETQKRVIYEPVSIDPRTLVPRVIRDDNRYRQEPN</sequence>
<keyword evidence="3 4" id="KW-1003">Cell membrane</keyword>
<dbReference type="GO" id="GO:0008137">
    <property type="term" value="F:NADH dehydrogenase (ubiquinone) activity"/>
    <property type="evidence" value="ECO:0007669"/>
    <property type="project" value="InterPro"/>
</dbReference>
<comment type="similarity">
    <text evidence="1 4 5">Belongs to the complex I 30 kDa subunit family.</text>
</comment>
<gene>
    <name evidence="4" type="primary">nuoC</name>
    <name evidence="8" type="ordered locus">Q7C_1209</name>
</gene>
<evidence type="ECO:0000256" key="3">
    <source>
        <dbReference type="ARBA" id="ARBA00022475"/>
    </source>
</evidence>
<dbReference type="HAMAP" id="MF_01357">
    <property type="entry name" value="NDH1_NuoC"/>
    <property type="match status" value="1"/>
</dbReference>